<evidence type="ECO:0000313" key="2">
    <source>
        <dbReference type="EMBL" id="KAJ3653597.1"/>
    </source>
</evidence>
<dbReference type="Proteomes" id="UP001168821">
    <property type="component" value="Unassembled WGS sequence"/>
</dbReference>
<feature type="compositionally biased region" description="Basic and acidic residues" evidence="1">
    <location>
        <begin position="40"/>
        <end position="52"/>
    </location>
</feature>
<dbReference type="AlphaFoldDB" id="A0AA38ICA0"/>
<feature type="compositionally biased region" description="Basic and acidic residues" evidence="1">
    <location>
        <begin position="72"/>
        <end position="81"/>
    </location>
</feature>
<evidence type="ECO:0000313" key="3">
    <source>
        <dbReference type="Proteomes" id="UP001168821"/>
    </source>
</evidence>
<gene>
    <name evidence="2" type="ORF">Zmor_012839</name>
</gene>
<feature type="region of interest" description="Disordered" evidence="1">
    <location>
        <begin position="37"/>
        <end position="81"/>
    </location>
</feature>
<protein>
    <submittedName>
        <fullName evidence="2">Uncharacterized protein</fullName>
    </submittedName>
</protein>
<name>A0AA38ICA0_9CUCU</name>
<accession>A0AA38ICA0</accession>
<comment type="caution">
    <text evidence="2">The sequence shown here is derived from an EMBL/GenBank/DDBJ whole genome shotgun (WGS) entry which is preliminary data.</text>
</comment>
<keyword evidence="3" id="KW-1185">Reference proteome</keyword>
<dbReference type="EMBL" id="JALNTZ010000004">
    <property type="protein sequence ID" value="KAJ3653597.1"/>
    <property type="molecule type" value="Genomic_DNA"/>
</dbReference>
<feature type="compositionally biased region" description="Polar residues" evidence="1">
    <location>
        <begin position="53"/>
        <end position="68"/>
    </location>
</feature>
<proteinExistence type="predicted"/>
<sequence>MCVNAGWKAPAICISPFVLKTPPNQFRWYRNPRTPTYRSLLEHPHRRSRDEQTPSTNNKSSTERTPVTSLKVEPRLKKSVW</sequence>
<evidence type="ECO:0000256" key="1">
    <source>
        <dbReference type="SAM" id="MobiDB-lite"/>
    </source>
</evidence>
<reference evidence="2" key="1">
    <citation type="journal article" date="2023" name="G3 (Bethesda)">
        <title>Whole genome assemblies of Zophobas morio and Tenebrio molitor.</title>
        <authorList>
            <person name="Kaur S."/>
            <person name="Stinson S.A."/>
            <person name="diCenzo G.C."/>
        </authorList>
    </citation>
    <scope>NUCLEOTIDE SEQUENCE</scope>
    <source>
        <strain evidence="2">QUZm001</strain>
    </source>
</reference>
<organism evidence="2 3">
    <name type="scientific">Zophobas morio</name>
    <dbReference type="NCBI Taxonomy" id="2755281"/>
    <lineage>
        <taxon>Eukaryota</taxon>
        <taxon>Metazoa</taxon>
        <taxon>Ecdysozoa</taxon>
        <taxon>Arthropoda</taxon>
        <taxon>Hexapoda</taxon>
        <taxon>Insecta</taxon>
        <taxon>Pterygota</taxon>
        <taxon>Neoptera</taxon>
        <taxon>Endopterygota</taxon>
        <taxon>Coleoptera</taxon>
        <taxon>Polyphaga</taxon>
        <taxon>Cucujiformia</taxon>
        <taxon>Tenebrionidae</taxon>
        <taxon>Zophobas</taxon>
    </lineage>
</organism>